<protein>
    <submittedName>
        <fullName evidence="1">Uncharacterized protein</fullName>
    </submittedName>
</protein>
<dbReference type="RefSeq" id="WP_330103166.1">
    <property type="nucleotide sequence ID" value="NZ_JAZDCT010000006.1"/>
</dbReference>
<accession>A0ABU7H7K6</accession>
<comment type="caution">
    <text evidence="1">The sequence shown here is derived from an EMBL/GenBank/DDBJ whole genome shotgun (WGS) entry which is preliminary data.</text>
</comment>
<reference evidence="1" key="1">
    <citation type="submission" date="2024-01" db="EMBL/GenBank/DDBJ databases">
        <title>Unpublished Manusciprt.</title>
        <authorList>
            <person name="Duman M."/>
            <person name="Valdes E.G."/>
            <person name="Ajmi N."/>
            <person name="Altun S."/>
            <person name="Saticioglu I.B."/>
        </authorList>
    </citation>
    <scope>NUCLEOTIDE SEQUENCE</scope>
    <source>
        <strain evidence="1">137P</strain>
    </source>
</reference>
<dbReference type="Proteomes" id="UP001354227">
    <property type="component" value="Unassembled WGS sequence"/>
</dbReference>
<organism evidence="1 2">
    <name type="scientific">Pseudomonas carassii</name>
    <dbReference type="NCBI Taxonomy" id="3115855"/>
    <lineage>
        <taxon>Bacteria</taxon>
        <taxon>Pseudomonadati</taxon>
        <taxon>Pseudomonadota</taxon>
        <taxon>Gammaproteobacteria</taxon>
        <taxon>Pseudomonadales</taxon>
        <taxon>Pseudomonadaceae</taxon>
        <taxon>Pseudomonas</taxon>
    </lineage>
</organism>
<sequence length="166" mass="17403">MIQPDRTYQVIAHHGIAFDISEFTVQPGEHCQLRKLALPFVHKGHYQIVEAVAQLYDRMLAGNLPCQMKVAVSRPLTRQQGDVLNDQRSDVLTLVGAAVGKAAGTTVVGIAGTMAAGLVASAAGFAASRLAKGAIPTFHAGDVLVSLQAQVNGGIGPQRSALLLIL</sequence>
<gene>
    <name evidence="1" type="ORF">V0R62_06515</name>
</gene>
<dbReference type="EMBL" id="JAZDCT010000006">
    <property type="protein sequence ID" value="MEE1887308.1"/>
    <property type="molecule type" value="Genomic_DNA"/>
</dbReference>
<proteinExistence type="predicted"/>
<evidence type="ECO:0000313" key="2">
    <source>
        <dbReference type="Proteomes" id="UP001354227"/>
    </source>
</evidence>
<name>A0ABU7H7K6_9PSED</name>
<evidence type="ECO:0000313" key="1">
    <source>
        <dbReference type="EMBL" id="MEE1887308.1"/>
    </source>
</evidence>
<keyword evidence="2" id="KW-1185">Reference proteome</keyword>